<dbReference type="AlphaFoldDB" id="A0A392U0M9"/>
<organism evidence="2 3">
    <name type="scientific">Trifolium medium</name>
    <dbReference type="NCBI Taxonomy" id="97028"/>
    <lineage>
        <taxon>Eukaryota</taxon>
        <taxon>Viridiplantae</taxon>
        <taxon>Streptophyta</taxon>
        <taxon>Embryophyta</taxon>
        <taxon>Tracheophyta</taxon>
        <taxon>Spermatophyta</taxon>
        <taxon>Magnoliopsida</taxon>
        <taxon>eudicotyledons</taxon>
        <taxon>Gunneridae</taxon>
        <taxon>Pentapetalae</taxon>
        <taxon>rosids</taxon>
        <taxon>fabids</taxon>
        <taxon>Fabales</taxon>
        <taxon>Fabaceae</taxon>
        <taxon>Papilionoideae</taxon>
        <taxon>50 kb inversion clade</taxon>
        <taxon>NPAAA clade</taxon>
        <taxon>Hologalegina</taxon>
        <taxon>IRL clade</taxon>
        <taxon>Trifolieae</taxon>
        <taxon>Trifolium</taxon>
    </lineage>
</organism>
<keyword evidence="3" id="KW-1185">Reference proteome</keyword>
<feature type="region of interest" description="Disordered" evidence="1">
    <location>
        <begin position="1"/>
        <end position="24"/>
    </location>
</feature>
<dbReference type="EMBL" id="LXQA010693811">
    <property type="protein sequence ID" value="MCI66347.1"/>
    <property type="molecule type" value="Genomic_DNA"/>
</dbReference>
<proteinExistence type="predicted"/>
<protein>
    <submittedName>
        <fullName evidence="2">Uncharacterized protein</fullName>
    </submittedName>
</protein>
<reference evidence="2 3" key="1">
    <citation type="journal article" date="2018" name="Front. Plant Sci.">
        <title>Red Clover (Trifolium pratense) and Zigzag Clover (T. medium) - A Picture of Genomic Similarities and Differences.</title>
        <authorList>
            <person name="Dluhosova J."/>
            <person name="Istvanek J."/>
            <person name="Nedelnik J."/>
            <person name="Repkova J."/>
        </authorList>
    </citation>
    <scope>NUCLEOTIDE SEQUENCE [LARGE SCALE GENOMIC DNA]</scope>
    <source>
        <strain evidence="3">cv. 10/8</strain>
        <tissue evidence="2">Leaf</tissue>
    </source>
</reference>
<name>A0A392U0M9_9FABA</name>
<feature type="non-terminal residue" evidence="2">
    <location>
        <position position="1"/>
    </location>
</feature>
<feature type="non-terminal residue" evidence="2">
    <location>
        <position position="56"/>
    </location>
</feature>
<accession>A0A392U0M9</accession>
<evidence type="ECO:0000313" key="3">
    <source>
        <dbReference type="Proteomes" id="UP000265520"/>
    </source>
</evidence>
<comment type="caution">
    <text evidence="2">The sequence shown here is derived from an EMBL/GenBank/DDBJ whole genome shotgun (WGS) entry which is preliminary data.</text>
</comment>
<sequence>RPADKAKSTSLPMKGSGNALPKLAVSSVEPPKPILKGQKGFTSMDSALNVFSTSTE</sequence>
<evidence type="ECO:0000313" key="2">
    <source>
        <dbReference type="EMBL" id="MCI66347.1"/>
    </source>
</evidence>
<dbReference type="Proteomes" id="UP000265520">
    <property type="component" value="Unassembled WGS sequence"/>
</dbReference>
<evidence type="ECO:0000256" key="1">
    <source>
        <dbReference type="SAM" id="MobiDB-lite"/>
    </source>
</evidence>